<evidence type="ECO:0000256" key="1">
    <source>
        <dbReference type="SAM" id="Coils"/>
    </source>
</evidence>
<keyword evidence="3" id="KW-1185">Reference proteome</keyword>
<dbReference type="Proteomes" id="UP001197795">
    <property type="component" value="Unassembled WGS sequence"/>
</dbReference>
<dbReference type="AlphaFoldDB" id="A0AAE3A094"/>
<gene>
    <name evidence="2" type="ORF">LKD75_14165</name>
</gene>
<feature type="coiled-coil region" evidence="1">
    <location>
        <begin position="37"/>
        <end position="71"/>
    </location>
</feature>
<comment type="caution">
    <text evidence="2">The sequence shown here is derived from an EMBL/GenBank/DDBJ whole genome shotgun (WGS) entry which is preliminary data.</text>
</comment>
<evidence type="ECO:0000313" key="2">
    <source>
        <dbReference type="EMBL" id="MCC2120717.1"/>
    </source>
</evidence>
<proteinExistence type="predicted"/>
<dbReference type="RefSeq" id="WP_022313285.1">
    <property type="nucleotide sequence ID" value="NZ_JAJEPV010000041.1"/>
</dbReference>
<reference evidence="2 3" key="1">
    <citation type="submission" date="2021-10" db="EMBL/GenBank/DDBJ databases">
        <title>Anaerobic single-cell dispensing facilitates the cultivation of human gut bacteria.</title>
        <authorList>
            <person name="Afrizal A."/>
        </authorList>
    </citation>
    <scope>NUCLEOTIDE SEQUENCE [LARGE SCALE GENOMIC DNA]</scope>
    <source>
        <strain evidence="2 3">CLA-AA-H273</strain>
    </source>
</reference>
<sequence>MWQPQEDNTYNDLRENSIRQWLEDMSRHEDVAVRGGVKVTAEYLEDLKKQIRQLEEKCALKDAYLKKMKEKAGQ</sequence>
<organism evidence="2 3">
    <name type="scientific">Waltera acetigignens</name>
    <dbReference type="NCBI Taxonomy" id="2981769"/>
    <lineage>
        <taxon>Bacteria</taxon>
        <taxon>Bacillati</taxon>
        <taxon>Bacillota</taxon>
        <taxon>Clostridia</taxon>
        <taxon>Lachnospirales</taxon>
        <taxon>Lachnospiraceae</taxon>
        <taxon>Waltera</taxon>
    </lineage>
</organism>
<accession>A0AAE3A094</accession>
<evidence type="ECO:0000313" key="3">
    <source>
        <dbReference type="Proteomes" id="UP001197795"/>
    </source>
</evidence>
<dbReference type="EMBL" id="JAJEPV010000041">
    <property type="protein sequence ID" value="MCC2120717.1"/>
    <property type="molecule type" value="Genomic_DNA"/>
</dbReference>
<protein>
    <submittedName>
        <fullName evidence="2">Uncharacterized protein</fullName>
    </submittedName>
</protein>
<name>A0AAE3A094_9FIRM</name>
<keyword evidence="1" id="KW-0175">Coiled coil</keyword>